<keyword evidence="1" id="KW-1133">Transmembrane helix</keyword>
<keyword evidence="1" id="KW-0812">Transmembrane</keyword>
<protein>
    <submittedName>
        <fullName evidence="2">Uncharacterized protein</fullName>
    </submittedName>
</protein>
<sequence length="203" mass="22660">MGLVNENGDLAPPPAMPIIHTVVLRPPAPIERPRTPRQEVDWRAEALRLLRAEICRQAPPPTASYWNDNLTWIGCVDATLDKSAGPGDFVRLTFKVTTKEDSDDIWKYYEARKSEIVSAVRSALPEGNVRITDIKIEKGSVTLIILIQITIGLVGIIIAILGNYDNIERNFKRAMPLLKQYAIDTTNSFKRLFGAFKYGLGLA</sequence>
<evidence type="ECO:0000256" key="1">
    <source>
        <dbReference type="SAM" id="Phobius"/>
    </source>
</evidence>
<dbReference type="EMBL" id="JBDIME010000016">
    <property type="protein sequence ID" value="MEN2791272.1"/>
    <property type="molecule type" value="Genomic_DNA"/>
</dbReference>
<keyword evidence="3" id="KW-1185">Reference proteome</keyword>
<feature type="transmembrane region" description="Helical" evidence="1">
    <location>
        <begin position="141"/>
        <end position="164"/>
    </location>
</feature>
<name>A0ABU9Y641_9SPHN</name>
<keyword evidence="1" id="KW-0472">Membrane</keyword>
<evidence type="ECO:0000313" key="2">
    <source>
        <dbReference type="EMBL" id="MEN2791272.1"/>
    </source>
</evidence>
<gene>
    <name evidence="2" type="ORF">ABC974_16680</name>
</gene>
<evidence type="ECO:0000313" key="3">
    <source>
        <dbReference type="Proteomes" id="UP001419910"/>
    </source>
</evidence>
<proteinExistence type="predicted"/>
<organism evidence="2 3">
    <name type="scientific">Sphingomonas oligophenolica</name>
    <dbReference type="NCBI Taxonomy" id="301154"/>
    <lineage>
        <taxon>Bacteria</taxon>
        <taxon>Pseudomonadati</taxon>
        <taxon>Pseudomonadota</taxon>
        <taxon>Alphaproteobacteria</taxon>
        <taxon>Sphingomonadales</taxon>
        <taxon>Sphingomonadaceae</taxon>
        <taxon>Sphingomonas</taxon>
    </lineage>
</organism>
<dbReference type="RefSeq" id="WP_343892472.1">
    <property type="nucleotide sequence ID" value="NZ_BAAAEH010000059.1"/>
</dbReference>
<dbReference type="Proteomes" id="UP001419910">
    <property type="component" value="Unassembled WGS sequence"/>
</dbReference>
<reference evidence="2 3" key="1">
    <citation type="submission" date="2024-05" db="EMBL/GenBank/DDBJ databases">
        <authorList>
            <person name="Liu Q."/>
            <person name="Xin Y.-H."/>
        </authorList>
    </citation>
    <scope>NUCLEOTIDE SEQUENCE [LARGE SCALE GENOMIC DNA]</scope>
    <source>
        <strain evidence="2 3">CGMCC 1.10181</strain>
    </source>
</reference>
<comment type="caution">
    <text evidence="2">The sequence shown here is derived from an EMBL/GenBank/DDBJ whole genome shotgun (WGS) entry which is preliminary data.</text>
</comment>
<accession>A0ABU9Y641</accession>